<dbReference type="Gene3D" id="3.40.50.850">
    <property type="entry name" value="Isochorismatase-like"/>
    <property type="match status" value="1"/>
</dbReference>
<gene>
    <name evidence="3" type="ordered locus">TREAZ_1810</name>
</gene>
<protein>
    <submittedName>
        <fullName evidence="3">Isochorismatase hydrolase</fullName>
    </submittedName>
</protein>
<dbReference type="Proteomes" id="UP000009222">
    <property type="component" value="Chromosome"/>
</dbReference>
<dbReference type="eggNOG" id="COG1335">
    <property type="taxonomic scope" value="Bacteria"/>
</dbReference>
<dbReference type="FunCoup" id="F5YBZ4">
    <property type="interactions" value="123"/>
</dbReference>
<dbReference type="InParanoid" id="F5YBZ4"/>
<evidence type="ECO:0000313" key="4">
    <source>
        <dbReference type="Proteomes" id="UP000009222"/>
    </source>
</evidence>
<evidence type="ECO:0000259" key="2">
    <source>
        <dbReference type="Pfam" id="PF00857"/>
    </source>
</evidence>
<dbReference type="RefSeq" id="WP_015710220.1">
    <property type="nucleotide sequence ID" value="NC_015577.1"/>
</dbReference>
<reference evidence="4" key="1">
    <citation type="submission" date="2009-12" db="EMBL/GenBank/DDBJ databases">
        <title>Complete sequence of Treponema azotonutricium strain ZAS-9.</title>
        <authorList>
            <person name="Tetu S.G."/>
            <person name="Matson E."/>
            <person name="Ren Q."/>
            <person name="Seshadri R."/>
            <person name="Elbourne L."/>
            <person name="Hassan K.A."/>
            <person name="Durkin A."/>
            <person name="Radune D."/>
            <person name="Mohamoud Y."/>
            <person name="Shay R."/>
            <person name="Jin S."/>
            <person name="Zhang X."/>
            <person name="Lucey K."/>
            <person name="Ballor N.R."/>
            <person name="Ottesen E."/>
            <person name="Rosenthal R."/>
            <person name="Allen A."/>
            <person name="Leadbetter J.R."/>
            <person name="Paulsen I.T."/>
        </authorList>
    </citation>
    <scope>NUCLEOTIDE SEQUENCE [LARGE SCALE GENOMIC DNA]</scope>
    <source>
        <strain evidence="4">ATCC BAA-888 / DSM 13862 / ZAS-9</strain>
    </source>
</reference>
<dbReference type="EMBL" id="CP001841">
    <property type="protein sequence ID" value="AEF82647.1"/>
    <property type="molecule type" value="Genomic_DNA"/>
</dbReference>
<feature type="domain" description="Isochorismatase-like" evidence="2">
    <location>
        <begin position="4"/>
        <end position="144"/>
    </location>
</feature>
<dbReference type="STRING" id="545695.TREAZ_1810"/>
<dbReference type="PANTHER" id="PTHR43540:SF6">
    <property type="entry name" value="ISOCHORISMATASE-LIKE DOMAIN-CONTAINING PROTEIN"/>
    <property type="match status" value="1"/>
</dbReference>
<dbReference type="InterPro" id="IPR036380">
    <property type="entry name" value="Isochorismatase-like_sf"/>
</dbReference>
<name>F5YBZ4_LEAAZ</name>
<sequence>MKLALLIIDMQKAYYTGYAKESMDQASEYINYAVELFRGKNYPIIWVQDEDKKGNVIQGTIGFDLIDALKPKPDEKRIIKNYNNSFNKTGLLEYIIKEGVDTLIITGYNAVYCVLSTYRGALDHDLMPILLKNSLASNTKENSKFVEDISEIISINALEKFISGANE</sequence>
<dbReference type="InterPro" id="IPR000868">
    <property type="entry name" value="Isochorismatase-like_dom"/>
</dbReference>
<keyword evidence="4" id="KW-1185">Reference proteome</keyword>
<dbReference type="GO" id="GO:0016787">
    <property type="term" value="F:hydrolase activity"/>
    <property type="evidence" value="ECO:0007669"/>
    <property type="project" value="UniProtKB-KW"/>
</dbReference>
<evidence type="ECO:0000313" key="3">
    <source>
        <dbReference type="EMBL" id="AEF82647.1"/>
    </source>
</evidence>
<dbReference type="Pfam" id="PF00857">
    <property type="entry name" value="Isochorismatase"/>
    <property type="match status" value="1"/>
</dbReference>
<dbReference type="OrthoDB" id="9791276at2"/>
<keyword evidence="1 3" id="KW-0378">Hydrolase</keyword>
<dbReference type="SUPFAM" id="SSF52499">
    <property type="entry name" value="Isochorismatase-like hydrolases"/>
    <property type="match status" value="1"/>
</dbReference>
<accession>F5YBZ4</accession>
<dbReference type="HOGENOM" id="CLU_068979_5_7_12"/>
<evidence type="ECO:0000256" key="1">
    <source>
        <dbReference type="ARBA" id="ARBA00022801"/>
    </source>
</evidence>
<dbReference type="KEGG" id="taz:TREAZ_1810"/>
<proteinExistence type="predicted"/>
<dbReference type="PANTHER" id="PTHR43540">
    <property type="entry name" value="PEROXYUREIDOACRYLATE/UREIDOACRYLATE AMIDOHYDROLASE-RELATED"/>
    <property type="match status" value="1"/>
</dbReference>
<dbReference type="InterPro" id="IPR050272">
    <property type="entry name" value="Isochorismatase-like_hydrls"/>
</dbReference>
<dbReference type="AlphaFoldDB" id="F5YBZ4"/>
<organism evidence="3 4">
    <name type="scientific">Leadbettera azotonutricia (strain ATCC BAA-888 / DSM 13862 / ZAS-9)</name>
    <name type="common">Treponema azotonutricium</name>
    <dbReference type="NCBI Taxonomy" id="545695"/>
    <lineage>
        <taxon>Bacteria</taxon>
        <taxon>Pseudomonadati</taxon>
        <taxon>Spirochaetota</taxon>
        <taxon>Spirochaetia</taxon>
        <taxon>Spirochaetales</taxon>
        <taxon>Breznakiellaceae</taxon>
        <taxon>Leadbettera</taxon>
    </lineage>
</organism>
<dbReference type="CDD" id="cd00431">
    <property type="entry name" value="cysteine_hydrolases"/>
    <property type="match status" value="1"/>
</dbReference>
<reference evidence="3 4" key="2">
    <citation type="journal article" date="2011" name="ISME J.">
        <title>RNA-seq reveals cooperative metabolic interactions between two termite-gut spirochete species in co-culture.</title>
        <authorList>
            <person name="Rosenthal A.Z."/>
            <person name="Matson E.G."/>
            <person name="Eldar A."/>
            <person name="Leadbetter J.R."/>
        </authorList>
    </citation>
    <scope>NUCLEOTIDE SEQUENCE [LARGE SCALE GENOMIC DNA]</scope>
    <source>
        <strain evidence="4">ATCC BAA-888 / DSM 13862 / ZAS-9</strain>
    </source>
</reference>